<feature type="compositionally biased region" description="Low complexity" evidence="1">
    <location>
        <begin position="312"/>
        <end position="326"/>
    </location>
</feature>
<keyword evidence="2" id="KW-1133">Transmembrane helix</keyword>
<keyword evidence="2" id="KW-0812">Transmembrane</keyword>
<evidence type="ECO:0000313" key="5">
    <source>
        <dbReference type="Proteomes" id="UP000265614"/>
    </source>
</evidence>
<comment type="caution">
    <text evidence="4">The sequence shown here is derived from an EMBL/GenBank/DDBJ whole genome shotgun (WGS) entry which is preliminary data.</text>
</comment>
<keyword evidence="2" id="KW-0472">Membrane</keyword>
<keyword evidence="5" id="KW-1185">Reference proteome</keyword>
<dbReference type="Proteomes" id="UP000265614">
    <property type="component" value="Unassembled WGS sequence"/>
</dbReference>
<sequence length="340" mass="36478">MQFVPSPPVALRLALVLSLDVRRRRSSPQFCNRPGFPQFGSRGCRWGADGGGDVGVESVLRRPRAGRYAQARYGQLRRHWRRRVLPRVALVLVPLTVGVLALSLLAEGAWAWVGAVWFGVVLGFWFYAVDAVPKHIENWASGAEGERRTERVLRPLERTGWHVVHDLKHPGAGNVDHLVLGPGGLFVLDSKVWGGVVSVDGTGATVTPRDNPDAAWTARGLHRAHTRTAAVVARCLAARSSRAVPAPRSVVVVWAPFPARVVVSGAVTYVVGEHLADWLLAHPRQLHREHLQALQAAARPDLLTDLADGPRRAAPGDPPAAGLAGPAGPPAPAVRAVGAP</sequence>
<name>A0A3A3YQQ0_9ACTN</name>
<dbReference type="Pfam" id="PF08378">
    <property type="entry name" value="NERD"/>
    <property type="match status" value="1"/>
</dbReference>
<evidence type="ECO:0000313" key="4">
    <source>
        <dbReference type="EMBL" id="RJK92526.1"/>
    </source>
</evidence>
<evidence type="ECO:0000259" key="3">
    <source>
        <dbReference type="PROSITE" id="PS50965"/>
    </source>
</evidence>
<organism evidence="4 5">
    <name type="scientific">Vallicoccus soli</name>
    <dbReference type="NCBI Taxonomy" id="2339232"/>
    <lineage>
        <taxon>Bacteria</taxon>
        <taxon>Bacillati</taxon>
        <taxon>Actinomycetota</taxon>
        <taxon>Actinomycetes</taxon>
        <taxon>Motilibacterales</taxon>
        <taxon>Vallicoccaceae</taxon>
        <taxon>Vallicoccus</taxon>
    </lineage>
</organism>
<feature type="region of interest" description="Disordered" evidence="1">
    <location>
        <begin position="306"/>
        <end position="340"/>
    </location>
</feature>
<feature type="transmembrane region" description="Helical" evidence="2">
    <location>
        <begin position="84"/>
        <end position="104"/>
    </location>
</feature>
<feature type="domain" description="NERD" evidence="3">
    <location>
        <begin position="141"/>
        <end position="244"/>
    </location>
</feature>
<dbReference type="AlphaFoldDB" id="A0A3A3YQQ0"/>
<evidence type="ECO:0000256" key="2">
    <source>
        <dbReference type="SAM" id="Phobius"/>
    </source>
</evidence>
<proteinExistence type="predicted"/>
<evidence type="ECO:0000256" key="1">
    <source>
        <dbReference type="SAM" id="MobiDB-lite"/>
    </source>
</evidence>
<dbReference type="EMBL" id="QZEZ01000014">
    <property type="protein sequence ID" value="RJK92526.1"/>
    <property type="molecule type" value="Genomic_DNA"/>
</dbReference>
<dbReference type="PROSITE" id="PS50965">
    <property type="entry name" value="NERD"/>
    <property type="match status" value="1"/>
</dbReference>
<feature type="transmembrane region" description="Helical" evidence="2">
    <location>
        <begin position="110"/>
        <end position="129"/>
    </location>
</feature>
<protein>
    <submittedName>
        <fullName evidence="4">NERD domain-containing protein</fullName>
    </submittedName>
</protein>
<accession>A0A3A3YQQ0</accession>
<dbReference type="InterPro" id="IPR011528">
    <property type="entry name" value="NERD"/>
</dbReference>
<reference evidence="4 5" key="1">
    <citation type="submission" date="2018-09" db="EMBL/GenBank/DDBJ databases">
        <title>YIM 75000 draft genome.</title>
        <authorList>
            <person name="Tang S."/>
            <person name="Feng Y."/>
        </authorList>
    </citation>
    <scope>NUCLEOTIDE SEQUENCE [LARGE SCALE GENOMIC DNA]</scope>
    <source>
        <strain evidence="4 5">YIM 75000</strain>
    </source>
</reference>
<gene>
    <name evidence="4" type="ORF">D5H78_18790</name>
</gene>